<dbReference type="Proteomes" id="UP000054477">
    <property type="component" value="Unassembled WGS sequence"/>
</dbReference>
<reference evidence="1 2" key="1">
    <citation type="submission" date="2014-04" db="EMBL/GenBank/DDBJ databases">
        <authorList>
            <consortium name="DOE Joint Genome Institute"/>
            <person name="Kuo A."/>
            <person name="Kohler A."/>
            <person name="Nagy L.G."/>
            <person name="Floudas D."/>
            <person name="Copeland A."/>
            <person name="Barry K.W."/>
            <person name="Cichocki N."/>
            <person name="Veneault-Fourrey C."/>
            <person name="LaButti K."/>
            <person name="Lindquist E.A."/>
            <person name="Lipzen A."/>
            <person name="Lundell T."/>
            <person name="Morin E."/>
            <person name="Murat C."/>
            <person name="Sun H."/>
            <person name="Tunlid A."/>
            <person name="Henrissat B."/>
            <person name="Grigoriev I.V."/>
            <person name="Hibbett D.S."/>
            <person name="Martin F."/>
            <person name="Nordberg H.P."/>
            <person name="Cantor M.N."/>
            <person name="Hua S.X."/>
        </authorList>
    </citation>
    <scope>NUCLEOTIDE SEQUENCE [LARGE SCALE GENOMIC DNA]</scope>
    <source>
        <strain evidence="1 2">LaAM-08-1</strain>
    </source>
</reference>
<protein>
    <submittedName>
        <fullName evidence="1">Uncharacterized protein</fullName>
    </submittedName>
</protein>
<evidence type="ECO:0000313" key="2">
    <source>
        <dbReference type="Proteomes" id="UP000054477"/>
    </source>
</evidence>
<name>A0A0C9WIK2_9AGAR</name>
<organism evidence="1 2">
    <name type="scientific">Laccaria amethystina LaAM-08-1</name>
    <dbReference type="NCBI Taxonomy" id="1095629"/>
    <lineage>
        <taxon>Eukaryota</taxon>
        <taxon>Fungi</taxon>
        <taxon>Dikarya</taxon>
        <taxon>Basidiomycota</taxon>
        <taxon>Agaricomycotina</taxon>
        <taxon>Agaricomycetes</taxon>
        <taxon>Agaricomycetidae</taxon>
        <taxon>Agaricales</taxon>
        <taxon>Agaricineae</taxon>
        <taxon>Hydnangiaceae</taxon>
        <taxon>Laccaria</taxon>
    </lineage>
</organism>
<dbReference type="AlphaFoldDB" id="A0A0C9WIK2"/>
<evidence type="ECO:0000313" key="1">
    <source>
        <dbReference type="EMBL" id="KIJ93089.1"/>
    </source>
</evidence>
<reference evidence="2" key="2">
    <citation type="submission" date="2015-01" db="EMBL/GenBank/DDBJ databases">
        <title>Evolutionary Origins and Diversification of the Mycorrhizal Mutualists.</title>
        <authorList>
            <consortium name="DOE Joint Genome Institute"/>
            <consortium name="Mycorrhizal Genomics Consortium"/>
            <person name="Kohler A."/>
            <person name="Kuo A."/>
            <person name="Nagy L.G."/>
            <person name="Floudas D."/>
            <person name="Copeland A."/>
            <person name="Barry K.W."/>
            <person name="Cichocki N."/>
            <person name="Veneault-Fourrey C."/>
            <person name="LaButti K."/>
            <person name="Lindquist E.A."/>
            <person name="Lipzen A."/>
            <person name="Lundell T."/>
            <person name="Morin E."/>
            <person name="Murat C."/>
            <person name="Riley R."/>
            <person name="Ohm R."/>
            <person name="Sun H."/>
            <person name="Tunlid A."/>
            <person name="Henrissat B."/>
            <person name="Grigoriev I.V."/>
            <person name="Hibbett D.S."/>
            <person name="Martin F."/>
        </authorList>
    </citation>
    <scope>NUCLEOTIDE SEQUENCE [LARGE SCALE GENOMIC DNA]</scope>
    <source>
        <strain evidence="2">LaAM-08-1</strain>
    </source>
</reference>
<accession>A0A0C9WIK2</accession>
<keyword evidence="2" id="KW-1185">Reference proteome</keyword>
<sequence>MGKKMQTAAQEKPLVMLCSLCTTYRSLEHPGMSLEVPQMPCSSAQDVDIRLWRHFRVGDLHILSAFLVISAIKCSIDPAILFFSKSKLCIVDETCTGVLGTKPFSKIPTKIDDLCRTGATANKISLSEHMYPSCNQFHPASSADQLSRTS</sequence>
<gene>
    <name evidence="1" type="ORF">K443DRAFT_413099</name>
</gene>
<dbReference type="HOGENOM" id="CLU_1740830_0_0_1"/>
<proteinExistence type="predicted"/>
<dbReference type="EMBL" id="KN838866">
    <property type="protein sequence ID" value="KIJ93089.1"/>
    <property type="molecule type" value="Genomic_DNA"/>
</dbReference>